<proteinExistence type="predicted"/>
<dbReference type="GO" id="GO:0016787">
    <property type="term" value="F:hydrolase activity"/>
    <property type="evidence" value="ECO:0007669"/>
    <property type="project" value="UniProtKB-KW"/>
</dbReference>
<accession>A0A1I8NLR0</accession>
<dbReference type="PROSITE" id="PS51192">
    <property type="entry name" value="HELICASE_ATP_BIND_1"/>
    <property type="match status" value="1"/>
</dbReference>
<dbReference type="GO" id="GO:0051880">
    <property type="term" value="F:G-quadruplex DNA binding"/>
    <property type="evidence" value="ECO:0007669"/>
    <property type="project" value="TreeGrafter"/>
</dbReference>
<reference evidence="6" key="1">
    <citation type="submission" date="2020-05" db="UniProtKB">
        <authorList>
            <consortium name="EnsemblMetazoa"/>
        </authorList>
    </citation>
    <scope>IDENTIFICATION</scope>
    <source>
        <strain evidence="6">USDA</strain>
    </source>
</reference>
<dbReference type="OrthoDB" id="8035758at2759"/>
<dbReference type="InterPro" id="IPR027417">
    <property type="entry name" value="P-loop_NTPase"/>
</dbReference>
<dbReference type="SMART" id="SM00487">
    <property type="entry name" value="DEXDc"/>
    <property type="match status" value="1"/>
</dbReference>
<dbReference type="GO" id="GO:0003678">
    <property type="term" value="F:DNA helicase activity"/>
    <property type="evidence" value="ECO:0007669"/>
    <property type="project" value="TreeGrafter"/>
</dbReference>
<keyword evidence="4" id="KW-0067">ATP-binding</keyword>
<dbReference type="GO" id="GO:0005634">
    <property type="term" value="C:nucleus"/>
    <property type="evidence" value="ECO:0007669"/>
    <property type="project" value="TreeGrafter"/>
</dbReference>
<dbReference type="AlphaFoldDB" id="A0A1I8NLR0"/>
<evidence type="ECO:0000313" key="7">
    <source>
        <dbReference type="Proteomes" id="UP000095300"/>
    </source>
</evidence>
<evidence type="ECO:0000256" key="3">
    <source>
        <dbReference type="ARBA" id="ARBA00022806"/>
    </source>
</evidence>
<protein>
    <recommendedName>
        <fullName evidence="5">Helicase ATP-binding domain-containing protein</fullName>
    </recommendedName>
</protein>
<dbReference type="InterPro" id="IPR011545">
    <property type="entry name" value="DEAD/DEAH_box_helicase_dom"/>
</dbReference>
<keyword evidence="3" id="KW-0347">Helicase</keyword>
<dbReference type="GO" id="GO:0005524">
    <property type="term" value="F:ATP binding"/>
    <property type="evidence" value="ECO:0007669"/>
    <property type="project" value="UniProtKB-KW"/>
</dbReference>
<dbReference type="EnsemblMetazoa" id="SCAU000111-RA">
    <property type="protein sequence ID" value="SCAU000111-PA"/>
    <property type="gene ID" value="SCAU000111"/>
</dbReference>
<evidence type="ECO:0000256" key="1">
    <source>
        <dbReference type="ARBA" id="ARBA00022741"/>
    </source>
</evidence>
<dbReference type="GO" id="GO:0005737">
    <property type="term" value="C:cytoplasm"/>
    <property type="evidence" value="ECO:0007669"/>
    <property type="project" value="TreeGrafter"/>
</dbReference>
<dbReference type="STRING" id="35570.A0A1I8NLR0"/>
<gene>
    <name evidence="6" type="primary">106088913</name>
</gene>
<dbReference type="Pfam" id="PF00270">
    <property type="entry name" value="DEAD"/>
    <property type="match status" value="1"/>
</dbReference>
<dbReference type="InterPro" id="IPR031961">
    <property type="entry name" value="DUF4780"/>
</dbReference>
<keyword evidence="2" id="KW-0378">Hydrolase</keyword>
<evidence type="ECO:0000256" key="4">
    <source>
        <dbReference type="ARBA" id="ARBA00022840"/>
    </source>
</evidence>
<organism evidence="6 7">
    <name type="scientific">Stomoxys calcitrans</name>
    <name type="common">Stable fly</name>
    <name type="synonym">Conops calcitrans</name>
    <dbReference type="NCBI Taxonomy" id="35570"/>
    <lineage>
        <taxon>Eukaryota</taxon>
        <taxon>Metazoa</taxon>
        <taxon>Ecdysozoa</taxon>
        <taxon>Arthropoda</taxon>
        <taxon>Hexapoda</taxon>
        <taxon>Insecta</taxon>
        <taxon>Pterygota</taxon>
        <taxon>Neoptera</taxon>
        <taxon>Endopterygota</taxon>
        <taxon>Diptera</taxon>
        <taxon>Brachycera</taxon>
        <taxon>Muscomorpha</taxon>
        <taxon>Muscoidea</taxon>
        <taxon>Muscidae</taxon>
        <taxon>Stomoxys</taxon>
    </lineage>
</organism>
<evidence type="ECO:0000313" key="6">
    <source>
        <dbReference type="EnsemblMetazoa" id="SCAU000111-PA"/>
    </source>
</evidence>
<sequence length="547" mass="62458">MGVEETTFSMDNDTEYDVRLEVLRKVRSFGAHTSRAASICSWSSSMNNNMQMPGYNNANLKEELLQKNESRIFQEIFQTRKGLTAVQQCRDILRAIRAHQVVMVVGRSGCGKTTQIPQMILDDFIFNNCGTDCRIACIETRATRAVSAAERVAYERLESVGNSIGLEIEGQSIMPRHTGHILFCTAHILTKKFESDPLLQSVTVVILDDIQTQNSEELHRLMDLLQTILPHRADLKIILLSTTASEDSFCDYFKDYHAMFIHETIQPKLSTASSMSTIPEIIQDTESIITISDGDSTIMENNYRKSMNILRRYEGKDASVLSRKEKNLIRTHKRNVKRLERMSGLKSSPKMNTTPGMRIKTRQNSMDICNDLQVAIIDKSDLHGRLDDNLWMKLEERLLSDMISSKWCNEEISFDGANWSRGVKIVKCGNHRSIDFLRDTVASVCERWPHLQLEVIPQSMLPLRVLAKMWIPPPVPPTNAILSLIEKQNAGIDTKDWKILNYIPCKNNFGQIYRLYIDGLSAKVIHECQGRIKFGLNFIRIHTMLKK</sequence>
<dbReference type="GO" id="GO:0003724">
    <property type="term" value="F:RNA helicase activity"/>
    <property type="evidence" value="ECO:0007669"/>
    <property type="project" value="TreeGrafter"/>
</dbReference>
<feature type="domain" description="Helicase ATP-binding" evidence="5">
    <location>
        <begin position="93"/>
        <end position="262"/>
    </location>
</feature>
<evidence type="ECO:0000259" key="5">
    <source>
        <dbReference type="PROSITE" id="PS51192"/>
    </source>
</evidence>
<dbReference type="SUPFAM" id="SSF52540">
    <property type="entry name" value="P-loop containing nucleoside triphosphate hydrolases"/>
    <property type="match status" value="1"/>
</dbReference>
<name>A0A1I8NLR0_STOCA</name>
<dbReference type="Gene3D" id="3.40.50.300">
    <property type="entry name" value="P-loop containing nucleotide triphosphate hydrolases"/>
    <property type="match status" value="1"/>
</dbReference>
<dbReference type="PANTHER" id="PTHR18934">
    <property type="entry name" value="ATP-DEPENDENT RNA HELICASE"/>
    <property type="match status" value="1"/>
</dbReference>
<dbReference type="VEuPathDB" id="VectorBase:SCAU000111"/>
<dbReference type="PANTHER" id="PTHR18934:SF237">
    <property type="entry name" value="ATP-DEPENDENT DNA_RNA HELICASE DHX36"/>
    <property type="match status" value="1"/>
</dbReference>
<keyword evidence="7" id="KW-1185">Reference proteome</keyword>
<keyword evidence="1" id="KW-0547">Nucleotide-binding</keyword>
<evidence type="ECO:0000256" key="2">
    <source>
        <dbReference type="ARBA" id="ARBA00022801"/>
    </source>
</evidence>
<dbReference type="GO" id="GO:0002151">
    <property type="term" value="F:G-quadruplex RNA binding"/>
    <property type="evidence" value="ECO:0007669"/>
    <property type="project" value="TreeGrafter"/>
</dbReference>
<dbReference type="Proteomes" id="UP000095300">
    <property type="component" value="Unassembled WGS sequence"/>
</dbReference>
<dbReference type="InterPro" id="IPR014001">
    <property type="entry name" value="Helicase_ATP-bd"/>
</dbReference>
<dbReference type="Pfam" id="PF16012">
    <property type="entry name" value="DUF4780"/>
    <property type="match status" value="1"/>
</dbReference>